<feature type="domain" description="AB hydrolase-1" evidence="2">
    <location>
        <begin position="56"/>
        <end position="311"/>
    </location>
</feature>
<name>A0A1V0U1K0_9ACTN</name>
<organism evidence="3 4">
    <name type="scientific">Streptomyces gilvosporeus</name>
    <dbReference type="NCBI Taxonomy" id="553510"/>
    <lineage>
        <taxon>Bacteria</taxon>
        <taxon>Bacillati</taxon>
        <taxon>Actinomycetota</taxon>
        <taxon>Actinomycetes</taxon>
        <taxon>Kitasatosporales</taxon>
        <taxon>Streptomycetaceae</taxon>
        <taxon>Streptomyces</taxon>
    </lineage>
</organism>
<dbReference type="AlphaFoldDB" id="A0A1V0U1K0"/>
<accession>A0A1V0U1K0</accession>
<dbReference type="Gene3D" id="3.40.50.1820">
    <property type="entry name" value="alpha/beta hydrolase"/>
    <property type="match status" value="1"/>
</dbReference>
<dbReference type="RefSeq" id="WP_083109286.1">
    <property type="nucleotide sequence ID" value="NZ_CP020569.1"/>
</dbReference>
<dbReference type="EMBL" id="CP020569">
    <property type="protein sequence ID" value="ARF59094.1"/>
    <property type="molecule type" value="Genomic_DNA"/>
</dbReference>
<dbReference type="GO" id="GO:0016020">
    <property type="term" value="C:membrane"/>
    <property type="evidence" value="ECO:0007669"/>
    <property type="project" value="TreeGrafter"/>
</dbReference>
<dbReference type="GO" id="GO:0016787">
    <property type="term" value="F:hydrolase activity"/>
    <property type="evidence" value="ECO:0007669"/>
    <property type="project" value="UniProtKB-KW"/>
</dbReference>
<sequence length="321" mass="34461">MPHTSAPQLPVPQAALTSPAARPETADAAAPPLGRRYDTGERRLMLHRSGTGGPAVVFLAGAGQVGLDYLNAHNRIAERTTSVLYDRGGTGWSDAVELPRTAAAVTDELRALLRTAAVPAPYVFVGHSLGGAYARHYAQRFPADVAGLLLLDPFHEDLHANGPQQARDMVEQLNSQEMPEPTPEQLQQAREQAAPLFANWPEAVRGPLLDHHLAAWKTGLYESRNLYDEVAAELRAAPGLPDIPMIVLTALGHDNTQAQLWPDDVLRAINDAKNALHAQLSASVPRGEHRILADAGHGWIHEERQDAVLEAVADLCGGVGG</sequence>
<keyword evidence="4" id="KW-1185">Reference proteome</keyword>
<protein>
    <submittedName>
        <fullName evidence="3">Alpha/beta hydrolase</fullName>
    </submittedName>
</protein>
<feature type="region of interest" description="Disordered" evidence="1">
    <location>
        <begin position="1"/>
        <end position="36"/>
    </location>
</feature>
<feature type="compositionally biased region" description="Low complexity" evidence="1">
    <location>
        <begin position="19"/>
        <end position="32"/>
    </location>
</feature>
<evidence type="ECO:0000259" key="2">
    <source>
        <dbReference type="Pfam" id="PF12697"/>
    </source>
</evidence>
<dbReference type="Proteomes" id="UP000192726">
    <property type="component" value="Chromosome"/>
</dbReference>
<dbReference type="KEGG" id="sgv:B1H19_37335"/>
<dbReference type="InterPro" id="IPR000073">
    <property type="entry name" value="AB_hydrolase_1"/>
</dbReference>
<dbReference type="InterPro" id="IPR029058">
    <property type="entry name" value="AB_hydrolase_fold"/>
</dbReference>
<evidence type="ECO:0000256" key="1">
    <source>
        <dbReference type="SAM" id="MobiDB-lite"/>
    </source>
</evidence>
<dbReference type="Pfam" id="PF12697">
    <property type="entry name" value="Abhydrolase_6"/>
    <property type="match status" value="1"/>
</dbReference>
<dbReference type="PANTHER" id="PTHR43798">
    <property type="entry name" value="MONOACYLGLYCEROL LIPASE"/>
    <property type="match status" value="1"/>
</dbReference>
<dbReference type="STRING" id="553510.B1H19_37335"/>
<evidence type="ECO:0000313" key="3">
    <source>
        <dbReference type="EMBL" id="ARF59094.1"/>
    </source>
</evidence>
<keyword evidence="3" id="KW-0378">Hydrolase</keyword>
<dbReference type="PANTHER" id="PTHR43798:SF33">
    <property type="entry name" value="HYDROLASE, PUTATIVE (AFU_ORTHOLOGUE AFUA_2G14860)-RELATED"/>
    <property type="match status" value="1"/>
</dbReference>
<dbReference type="InterPro" id="IPR050266">
    <property type="entry name" value="AB_hydrolase_sf"/>
</dbReference>
<evidence type="ECO:0000313" key="4">
    <source>
        <dbReference type="Proteomes" id="UP000192726"/>
    </source>
</evidence>
<reference evidence="3 4" key="1">
    <citation type="submission" date="2017-04" db="EMBL/GenBank/DDBJ databases">
        <title>Complete Genome Sequence of Streptomyces gilvosporeus F607, a Capable Producer of Natamycin.</title>
        <authorList>
            <person name="Zong G."/>
            <person name="Zhong C."/>
            <person name="Fu J."/>
            <person name="Qin R."/>
            <person name="Cao G."/>
        </authorList>
    </citation>
    <scope>NUCLEOTIDE SEQUENCE [LARGE SCALE GENOMIC DNA]</scope>
    <source>
        <strain evidence="3 4">F607</strain>
    </source>
</reference>
<proteinExistence type="predicted"/>
<dbReference type="SUPFAM" id="SSF53474">
    <property type="entry name" value="alpha/beta-Hydrolases"/>
    <property type="match status" value="1"/>
</dbReference>
<gene>
    <name evidence="3" type="ORF">B1H19_37335</name>
</gene>